<evidence type="ECO:0000313" key="3">
    <source>
        <dbReference type="Proteomes" id="UP000001876"/>
    </source>
</evidence>
<feature type="compositionally biased region" description="Low complexity" evidence="1">
    <location>
        <begin position="130"/>
        <end position="140"/>
    </location>
</feature>
<organism evidence="3">
    <name type="scientific">Micromonas pusilla (strain CCMP1545)</name>
    <name type="common">Picoplanktonic green alga</name>
    <dbReference type="NCBI Taxonomy" id="564608"/>
    <lineage>
        <taxon>Eukaryota</taxon>
        <taxon>Viridiplantae</taxon>
        <taxon>Chlorophyta</taxon>
        <taxon>Mamiellophyceae</taxon>
        <taxon>Mamiellales</taxon>
        <taxon>Mamiellaceae</taxon>
        <taxon>Micromonas</taxon>
    </lineage>
</organism>
<dbReference type="GO" id="GO:0008168">
    <property type="term" value="F:methyltransferase activity"/>
    <property type="evidence" value="ECO:0007669"/>
    <property type="project" value="InterPro"/>
</dbReference>
<evidence type="ECO:0000313" key="2">
    <source>
        <dbReference type="EMBL" id="EEH54006.1"/>
    </source>
</evidence>
<proteinExistence type="predicted"/>
<gene>
    <name evidence="2" type="ORF">MICPUCDRAFT_62794</name>
</gene>
<accession>C1N0D3</accession>
<keyword evidence="3" id="KW-1185">Reference proteome</keyword>
<dbReference type="GO" id="GO:0003676">
    <property type="term" value="F:nucleic acid binding"/>
    <property type="evidence" value="ECO:0007669"/>
    <property type="project" value="InterPro"/>
</dbReference>
<protein>
    <submittedName>
        <fullName evidence="2">Predicted protein</fullName>
    </submittedName>
</protein>
<dbReference type="Proteomes" id="UP000001876">
    <property type="component" value="Unassembled WGS sequence"/>
</dbReference>
<name>C1N0D3_MICPC</name>
<feature type="region of interest" description="Disordered" evidence="1">
    <location>
        <begin position="128"/>
        <end position="153"/>
    </location>
</feature>
<feature type="compositionally biased region" description="Basic residues" evidence="1">
    <location>
        <begin position="141"/>
        <end position="153"/>
    </location>
</feature>
<dbReference type="KEGG" id="mpp:MICPUCDRAFT_62794"/>
<dbReference type="GO" id="GO:0032259">
    <property type="term" value="P:methylation"/>
    <property type="evidence" value="ECO:0007669"/>
    <property type="project" value="InterPro"/>
</dbReference>
<dbReference type="AlphaFoldDB" id="C1N0D3"/>
<dbReference type="PROSITE" id="PS00092">
    <property type="entry name" value="N6_MTASE"/>
    <property type="match status" value="1"/>
</dbReference>
<dbReference type="InterPro" id="IPR002052">
    <property type="entry name" value="DNA_methylase_N6_adenine_CS"/>
</dbReference>
<evidence type="ECO:0000256" key="1">
    <source>
        <dbReference type="SAM" id="MobiDB-lite"/>
    </source>
</evidence>
<reference evidence="2 3" key="1">
    <citation type="journal article" date="2009" name="Science">
        <title>Green evolution and dynamic adaptations revealed by genomes of the marine picoeukaryotes Micromonas.</title>
        <authorList>
            <person name="Worden A.Z."/>
            <person name="Lee J.H."/>
            <person name="Mock T."/>
            <person name="Rouze P."/>
            <person name="Simmons M.P."/>
            <person name="Aerts A.L."/>
            <person name="Allen A.E."/>
            <person name="Cuvelier M.L."/>
            <person name="Derelle E."/>
            <person name="Everett M.V."/>
            <person name="Foulon E."/>
            <person name="Grimwood J."/>
            <person name="Gundlach H."/>
            <person name="Henrissat B."/>
            <person name="Napoli C."/>
            <person name="McDonald S.M."/>
            <person name="Parker M.S."/>
            <person name="Rombauts S."/>
            <person name="Salamov A."/>
            <person name="Von Dassow P."/>
            <person name="Badger J.H."/>
            <person name="Coutinho P.M."/>
            <person name="Demir E."/>
            <person name="Dubchak I."/>
            <person name="Gentemann C."/>
            <person name="Eikrem W."/>
            <person name="Gready J.E."/>
            <person name="John U."/>
            <person name="Lanier W."/>
            <person name="Lindquist E.A."/>
            <person name="Lucas S."/>
            <person name="Mayer K.F."/>
            <person name="Moreau H."/>
            <person name="Not F."/>
            <person name="Otillar R."/>
            <person name="Panaud O."/>
            <person name="Pangilinan J."/>
            <person name="Paulsen I."/>
            <person name="Piegu B."/>
            <person name="Poliakov A."/>
            <person name="Robbens S."/>
            <person name="Schmutz J."/>
            <person name="Toulza E."/>
            <person name="Wyss T."/>
            <person name="Zelensky A."/>
            <person name="Zhou K."/>
            <person name="Armbrust E.V."/>
            <person name="Bhattacharya D."/>
            <person name="Goodenough U.W."/>
            <person name="Van de Peer Y."/>
            <person name="Grigoriev I.V."/>
        </authorList>
    </citation>
    <scope>NUCLEOTIDE SEQUENCE [LARGE SCALE GENOMIC DNA]</scope>
    <source>
        <strain evidence="2 3">CCMP1545</strain>
    </source>
</reference>
<dbReference type="EMBL" id="GG663744">
    <property type="protein sequence ID" value="EEH54006.1"/>
    <property type="molecule type" value="Genomic_DNA"/>
</dbReference>
<sequence length="178" mass="20836">MNPTDEYMTPPSAWEAIQKYIPKNKVIWEAFYGDGKSGDTLRTLGFKVIHDEVDFFENNLGDVIVSNPPFSRRAAGPRASVSISTIAEVYPSDRRRRDYSVCHEELGITPDFRRVEITRRVNFIHVNWDSRPGSPRSSTTPRRRRSIRNRSRARYTYRRRRPRCWWETAAPSTYPSPQ</sequence>
<dbReference type="RefSeq" id="XP_003061376.1">
    <property type="nucleotide sequence ID" value="XM_003061330.1"/>
</dbReference>
<dbReference type="GeneID" id="9686815"/>